<evidence type="ECO:0000256" key="1">
    <source>
        <dbReference type="ARBA" id="ARBA00004196"/>
    </source>
</evidence>
<feature type="chain" id="PRO_5047020315" evidence="6">
    <location>
        <begin position="22"/>
        <end position="374"/>
    </location>
</feature>
<keyword evidence="4" id="KW-0676">Redox-active center</keyword>
<dbReference type="CDD" id="cd02966">
    <property type="entry name" value="TlpA_like_family"/>
    <property type="match status" value="1"/>
</dbReference>
<evidence type="ECO:0000259" key="7">
    <source>
        <dbReference type="PROSITE" id="PS51352"/>
    </source>
</evidence>
<reference evidence="8 9" key="1">
    <citation type="submission" date="2023-05" db="EMBL/GenBank/DDBJ databases">
        <title>Genome sequence of Pinibacter sp. MAH-24.</title>
        <authorList>
            <person name="Huq M.A."/>
        </authorList>
    </citation>
    <scope>NUCLEOTIDE SEQUENCE [LARGE SCALE GENOMIC DNA]</scope>
    <source>
        <strain evidence="8 9">MAH-24</strain>
    </source>
</reference>
<dbReference type="EMBL" id="JASBRG010000006">
    <property type="protein sequence ID" value="MDI3320231.1"/>
    <property type="molecule type" value="Genomic_DNA"/>
</dbReference>
<dbReference type="InterPro" id="IPR000866">
    <property type="entry name" value="AhpC/TSA"/>
</dbReference>
<evidence type="ECO:0000256" key="4">
    <source>
        <dbReference type="ARBA" id="ARBA00023284"/>
    </source>
</evidence>
<keyword evidence="2" id="KW-0201">Cytochrome c-type biogenesis</keyword>
<dbReference type="Pfam" id="PF00578">
    <property type="entry name" value="AhpC-TSA"/>
    <property type="match status" value="1"/>
</dbReference>
<dbReference type="PANTHER" id="PTHR42852:SF6">
    <property type="entry name" value="THIOL:DISULFIDE INTERCHANGE PROTEIN DSBE"/>
    <property type="match status" value="1"/>
</dbReference>
<dbReference type="InterPro" id="IPR013766">
    <property type="entry name" value="Thioredoxin_domain"/>
</dbReference>
<evidence type="ECO:0000256" key="3">
    <source>
        <dbReference type="ARBA" id="ARBA00023157"/>
    </source>
</evidence>
<dbReference type="PROSITE" id="PS00194">
    <property type="entry name" value="THIOREDOXIN_1"/>
    <property type="match status" value="1"/>
</dbReference>
<accession>A0ABT6RCE2</accession>
<keyword evidence="6" id="KW-0732">Signal</keyword>
<dbReference type="RefSeq" id="WP_282334329.1">
    <property type="nucleotide sequence ID" value="NZ_JASBRG010000006.1"/>
</dbReference>
<feature type="coiled-coil region" evidence="5">
    <location>
        <begin position="123"/>
        <end position="150"/>
    </location>
</feature>
<keyword evidence="5" id="KW-0175">Coiled coil</keyword>
<dbReference type="InterPro" id="IPR017937">
    <property type="entry name" value="Thioredoxin_CS"/>
</dbReference>
<evidence type="ECO:0000313" key="8">
    <source>
        <dbReference type="EMBL" id="MDI3320231.1"/>
    </source>
</evidence>
<dbReference type="PANTHER" id="PTHR42852">
    <property type="entry name" value="THIOL:DISULFIDE INTERCHANGE PROTEIN DSBE"/>
    <property type="match status" value="1"/>
</dbReference>
<evidence type="ECO:0000313" key="9">
    <source>
        <dbReference type="Proteomes" id="UP001226434"/>
    </source>
</evidence>
<protein>
    <submittedName>
        <fullName evidence="8">TlpA disulfide reductase family protein</fullName>
    </submittedName>
</protein>
<name>A0ABT6RCE2_9BACT</name>
<proteinExistence type="predicted"/>
<dbReference type="Pfam" id="PF14289">
    <property type="entry name" value="DUF4369"/>
    <property type="match status" value="1"/>
</dbReference>
<keyword evidence="9" id="KW-1185">Reference proteome</keyword>
<evidence type="ECO:0000256" key="6">
    <source>
        <dbReference type="SAM" id="SignalP"/>
    </source>
</evidence>
<evidence type="ECO:0000256" key="5">
    <source>
        <dbReference type="SAM" id="Coils"/>
    </source>
</evidence>
<feature type="domain" description="Thioredoxin" evidence="7">
    <location>
        <begin position="234"/>
        <end position="374"/>
    </location>
</feature>
<dbReference type="InterPro" id="IPR050553">
    <property type="entry name" value="Thioredoxin_ResA/DsbE_sf"/>
</dbReference>
<gene>
    <name evidence="8" type="ORF">QJ048_10635</name>
</gene>
<dbReference type="InterPro" id="IPR025380">
    <property type="entry name" value="DUF4369"/>
</dbReference>
<comment type="subcellular location">
    <subcellularLocation>
        <location evidence="1">Cell envelope</location>
    </subcellularLocation>
</comment>
<sequence>MRKILLTALAAAPALFSQAQKAVTLNGELKNIDNAIEKVFISYRSGSENVTDSSSVVDGKYQFALRLQEPTIARLTASGKYGPSVSAGKTRALVFLDQANMTVTQTDSFSNVQMTGSKANAEFKKLNDSRKALNDERNKAIQQYATFAKEQNKVGMKSVETKVDSIDETIRKQYGTYVRKNSSSPIAVFALQQYAGYSIVASEVEPLFKKLPKASQATPSGKELGKAIDIAKKTGIGQVAIDFTQNDTLGNPVSLSSFRGKYVLLDFWASWCGPCRAENPNVVKAYNTYKSKGFDILSVSLDRDSAKERWLKAIHDDNLTWTHVSDLQYWNNAVAKMYGIQSIPQNFLIDPQGKIIGKNLRGEELEKKLGEIFN</sequence>
<dbReference type="SUPFAM" id="SSF52833">
    <property type="entry name" value="Thioredoxin-like"/>
    <property type="match status" value="1"/>
</dbReference>
<organism evidence="8 9">
    <name type="scientific">Pinibacter soli</name>
    <dbReference type="NCBI Taxonomy" id="3044211"/>
    <lineage>
        <taxon>Bacteria</taxon>
        <taxon>Pseudomonadati</taxon>
        <taxon>Bacteroidota</taxon>
        <taxon>Chitinophagia</taxon>
        <taxon>Chitinophagales</taxon>
        <taxon>Chitinophagaceae</taxon>
        <taxon>Pinibacter</taxon>
    </lineage>
</organism>
<dbReference type="Gene3D" id="3.40.30.10">
    <property type="entry name" value="Glutaredoxin"/>
    <property type="match status" value="1"/>
</dbReference>
<dbReference type="Proteomes" id="UP001226434">
    <property type="component" value="Unassembled WGS sequence"/>
</dbReference>
<dbReference type="InterPro" id="IPR036249">
    <property type="entry name" value="Thioredoxin-like_sf"/>
</dbReference>
<keyword evidence="3" id="KW-1015">Disulfide bond</keyword>
<feature type="signal peptide" evidence="6">
    <location>
        <begin position="1"/>
        <end position="21"/>
    </location>
</feature>
<evidence type="ECO:0000256" key="2">
    <source>
        <dbReference type="ARBA" id="ARBA00022748"/>
    </source>
</evidence>
<dbReference type="PROSITE" id="PS51352">
    <property type="entry name" value="THIOREDOXIN_2"/>
    <property type="match status" value="1"/>
</dbReference>
<comment type="caution">
    <text evidence="8">The sequence shown here is derived from an EMBL/GenBank/DDBJ whole genome shotgun (WGS) entry which is preliminary data.</text>
</comment>